<dbReference type="SUPFAM" id="SSF55920">
    <property type="entry name" value="Creatinase/aminopeptidase"/>
    <property type="match status" value="1"/>
</dbReference>
<feature type="domain" description="Peptidase M24" evidence="2">
    <location>
        <begin position="165"/>
        <end position="379"/>
    </location>
</feature>
<keyword evidence="1" id="KW-1133">Transmembrane helix</keyword>
<keyword evidence="1" id="KW-0812">Transmembrane</keyword>
<dbReference type="eggNOG" id="arCOG01000">
    <property type="taxonomic scope" value="Archaea"/>
</dbReference>
<proteinExistence type="predicted"/>
<name>D9PZ21_ACIS3</name>
<accession>D9PZ21</accession>
<dbReference type="AlphaFoldDB" id="D9PZ21"/>
<dbReference type="Pfam" id="PF00557">
    <property type="entry name" value="Peptidase_M24"/>
    <property type="match status" value="1"/>
</dbReference>
<dbReference type="RefSeq" id="WP_013267320.1">
    <property type="nucleotide sequence ID" value="NC_014374.1"/>
</dbReference>
<protein>
    <submittedName>
        <fullName evidence="4">Cobalt dependent X-Pro dipeptidase</fullName>
    </submittedName>
</protein>
<reference evidence="4 5" key="1">
    <citation type="journal article" date="2010" name="Appl. Environ. Microbiol.">
        <title>The genome sequence of the crenarchaeon Acidilobus saccharovorans supports a new order, Acidilobales, and suggests an important ecological role in terrestrial acidic hot springs.</title>
        <authorList>
            <person name="Mardanov A.V."/>
            <person name="Svetlitchnyi V.A."/>
            <person name="Beletsky A.V."/>
            <person name="Prokofeva M.I."/>
            <person name="Bonch-Osmolovskaya E.A."/>
            <person name="Ravin N.V."/>
            <person name="Skryabin K.G."/>
        </authorList>
    </citation>
    <scope>NUCLEOTIDE SEQUENCE [LARGE SCALE GENOMIC DNA]</scope>
    <source>
        <strain evidence="5">DSM 16705 / JCM 18335 / VKM B-2471 / 345-15</strain>
    </source>
</reference>
<dbReference type="Pfam" id="PF01321">
    <property type="entry name" value="Creatinase_N"/>
    <property type="match status" value="1"/>
</dbReference>
<evidence type="ECO:0000256" key="1">
    <source>
        <dbReference type="SAM" id="Phobius"/>
    </source>
</evidence>
<dbReference type="InterPro" id="IPR029149">
    <property type="entry name" value="Creatin/AminoP/Spt16_N"/>
</dbReference>
<dbReference type="EMBL" id="CP001742">
    <property type="protein sequence ID" value="ADL19808.1"/>
    <property type="molecule type" value="Genomic_DNA"/>
</dbReference>
<evidence type="ECO:0000259" key="2">
    <source>
        <dbReference type="Pfam" id="PF00557"/>
    </source>
</evidence>
<dbReference type="InterPro" id="IPR000994">
    <property type="entry name" value="Pept_M24"/>
</dbReference>
<evidence type="ECO:0000259" key="3">
    <source>
        <dbReference type="Pfam" id="PF01321"/>
    </source>
</evidence>
<keyword evidence="5" id="KW-1185">Reference proteome</keyword>
<feature type="domain" description="Creatinase N-terminal" evidence="3">
    <location>
        <begin position="12"/>
        <end position="156"/>
    </location>
</feature>
<dbReference type="SUPFAM" id="SSF53092">
    <property type="entry name" value="Creatinase/prolidase N-terminal domain"/>
    <property type="match status" value="1"/>
</dbReference>
<sequence>MSRVSEAELNRRLRALRERVAAAGAQAAVLTSSVSIFYFTNLSFITTERPVVVIVPVDGEPFAVLPSVEMGHAEYRNSRWGGVVKRFEYYFDYPGEVHVANFIADAIAGSGLRHVMGESLGPKGAYGYSGPPLQELLAKRGVKWTDMGDLVAEMRLTKSQEELSLIEESGRWASRAIDKAMELMAPGRWDWEVSLEASLEVSREMNSRYSPYVPLRGTVGWVVGFRGQVGEFSAYPHALVAERPMREGDVIGIGSGPEVGGYFAELERTLVLGTPSREVREHFDKMLKVRQAAIESLRPGARASDVDRAMRTRARELGVDGLLRHHSGHGLGLEEHEPPFLDVGNGQELRPGMVVTIEPGLYVPGLGGFRHSDTFVITEDGARRLTSYPEDIDELTVRR</sequence>
<keyword evidence="1" id="KW-0472">Membrane</keyword>
<evidence type="ECO:0000313" key="4">
    <source>
        <dbReference type="EMBL" id="ADL19808.1"/>
    </source>
</evidence>
<dbReference type="InParanoid" id="D9PZ21"/>
<evidence type="ECO:0000313" key="5">
    <source>
        <dbReference type="Proteomes" id="UP000000346"/>
    </source>
</evidence>
<dbReference type="PANTHER" id="PTHR46112:SF2">
    <property type="entry name" value="XAA-PRO AMINOPEPTIDASE P-RELATED"/>
    <property type="match status" value="1"/>
</dbReference>
<feature type="transmembrane region" description="Helical" evidence="1">
    <location>
        <begin position="20"/>
        <end position="39"/>
    </location>
</feature>
<dbReference type="HOGENOM" id="CLU_017266_4_1_2"/>
<dbReference type="CDD" id="cd01066">
    <property type="entry name" value="APP_MetAP"/>
    <property type="match status" value="1"/>
</dbReference>
<dbReference type="GeneID" id="9499660"/>
<dbReference type="InterPro" id="IPR050659">
    <property type="entry name" value="Peptidase_M24B"/>
</dbReference>
<dbReference type="Gene3D" id="3.40.350.10">
    <property type="entry name" value="Creatinase/prolidase N-terminal domain"/>
    <property type="match status" value="1"/>
</dbReference>
<organism evidence="4 5">
    <name type="scientific">Acidilobus saccharovorans (strain DSM 16705 / JCM 18335 / VKM B-2471 / 345-15)</name>
    <dbReference type="NCBI Taxonomy" id="666510"/>
    <lineage>
        <taxon>Archaea</taxon>
        <taxon>Thermoproteota</taxon>
        <taxon>Thermoprotei</taxon>
        <taxon>Acidilobales</taxon>
        <taxon>Acidilobaceae</taxon>
        <taxon>Acidilobus</taxon>
    </lineage>
</organism>
<dbReference type="InterPro" id="IPR036005">
    <property type="entry name" value="Creatinase/aminopeptidase-like"/>
</dbReference>
<dbReference type="OrthoDB" id="1346at2157"/>
<dbReference type="KEGG" id="asc:ASAC_1403"/>
<dbReference type="PANTHER" id="PTHR46112">
    <property type="entry name" value="AMINOPEPTIDASE"/>
    <property type="match status" value="1"/>
</dbReference>
<dbReference type="STRING" id="666510.ASAC_1403"/>
<dbReference type="Proteomes" id="UP000000346">
    <property type="component" value="Chromosome"/>
</dbReference>
<dbReference type="InterPro" id="IPR000587">
    <property type="entry name" value="Creatinase_N"/>
</dbReference>
<gene>
    <name evidence="4" type="ordered locus">ASAC_1403</name>
</gene>
<dbReference type="Gene3D" id="3.90.230.10">
    <property type="entry name" value="Creatinase/methionine aminopeptidase superfamily"/>
    <property type="match status" value="1"/>
</dbReference>